<dbReference type="SFLD" id="SFLDS00001">
    <property type="entry name" value="Enolase"/>
    <property type="match status" value="1"/>
</dbReference>
<evidence type="ECO:0000313" key="9">
    <source>
        <dbReference type="EMBL" id="MBK0369847.1"/>
    </source>
</evidence>
<accession>A0A934PLM2</accession>
<evidence type="ECO:0000256" key="2">
    <source>
        <dbReference type="ARBA" id="ARBA00022723"/>
    </source>
</evidence>
<dbReference type="InterPro" id="IPR034603">
    <property type="entry name" value="Dipeptide_epimerase"/>
</dbReference>
<keyword evidence="4 7" id="KW-0413">Isomerase</keyword>
<evidence type="ECO:0000256" key="5">
    <source>
        <dbReference type="PIRSR" id="PIRSR634603-1"/>
    </source>
</evidence>
<feature type="binding site" evidence="6">
    <location>
        <position position="178"/>
    </location>
    <ligand>
        <name>Mg(2+)</name>
        <dbReference type="ChEBI" id="CHEBI:18420"/>
    </ligand>
</feature>
<feature type="binding site" evidence="6">
    <location>
        <position position="229"/>
    </location>
    <ligand>
        <name>Mg(2+)</name>
        <dbReference type="ChEBI" id="CHEBI:18420"/>
    </ligand>
</feature>
<feature type="binding site" evidence="6">
    <location>
        <position position="204"/>
    </location>
    <ligand>
        <name>Mg(2+)</name>
        <dbReference type="ChEBI" id="CHEBI:18420"/>
    </ligand>
</feature>
<dbReference type="Gene3D" id="3.30.390.10">
    <property type="entry name" value="Enolase-like, N-terminal domain"/>
    <property type="match status" value="1"/>
</dbReference>
<dbReference type="SUPFAM" id="SSF51604">
    <property type="entry name" value="Enolase C-terminal domain-like"/>
    <property type="match status" value="1"/>
</dbReference>
<dbReference type="GO" id="GO:0000287">
    <property type="term" value="F:magnesium ion binding"/>
    <property type="evidence" value="ECO:0007669"/>
    <property type="project" value="UniProtKB-ARBA"/>
</dbReference>
<comment type="similarity">
    <text evidence="1 7">Belongs to the mandelate racemase/muconate lactonizing enzyme family.</text>
</comment>
<dbReference type="GO" id="GO:0016855">
    <property type="term" value="F:racemase and epimerase activity, acting on amino acids and derivatives"/>
    <property type="evidence" value="ECO:0007669"/>
    <property type="project" value="UniProtKB-UniRule"/>
</dbReference>
<dbReference type="Pfam" id="PF02746">
    <property type="entry name" value="MR_MLE_N"/>
    <property type="match status" value="1"/>
</dbReference>
<proteinExistence type="inferred from homology"/>
<dbReference type="InterPro" id="IPR029065">
    <property type="entry name" value="Enolase_C-like"/>
</dbReference>
<dbReference type="RefSeq" id="WP_200105791.1">
    <property type="nucleotide sequence ID" value="NZ_JAEHFV010000003.1"/>
</dbReference>
<evidence type="ECO:0000256" key="4">
    <source>
        <dbReference type="ARBA" id="ARBA00023235"/>
    </source>
</evidence>
<dbReference type="InterPro" id="IPR029017">
    <property type="entry name" value="Enolase-like_N"/>
</dbReference>
<comment type="cofactor">
    <cofactor evidence="6 7">
        <name>Mg(2+)</name>
        <dbReference type="ChEBI" id="CHEBI:18420"/>
    </cofactor>
    <text evidence="6 7">Binds 1 Mg(2+) ion per subunit.</text>
</comment>
<dbReference type="SMART" id="SM00922">
    <property type="entry name" value="MR_MLE"/>
    <property type="match status" value="1"/>
</dbReference>
<evidence type="ECO:0000259" key="8">
    <source>
        <dbReference type="SMART" id="SM00922"/>
    </source>
</evidence>
<keyword evidence="3 6" id="KW-0460">Magnesium</keyword>
<dbReference type="PANTHER" id="PTHR48080:SF3">
    <property type="entry name" value="ENOLASE SUPERFAMILY MEMBER DDB_G0284701"/>
    <property type="match status" value="1"/>
</dbReference>
<dbReference type="InterPro" id="IPR034593">
    <property type="entry name" value="DgoD-like"/>
</dbReference>
<comment type="caution">
    <text evidence="9">The sequence shown here is derived from an EMBL/GenBank/DDBJ whole genome shotgun (WGS) entry which is preliminary data.</text>
</comment>
<dbReference type="Proteomes" id="UP000609172">
    <property type="component" value="Unassembled WGS sequence"/>
</dbReference>
<evidence type="ECO:0000256" key="7">
    <source>
        <dbReference type="RuleBase" id="RU366006"/>
    </source>
</evidence>
<feature type="active site" description="Proton acceptor; specific for (R)-substrate epimerization" evidence="5">
    <location>
        <position position="154"/>
    </location>
</feature>
<keyword evidence="10" id="KW-1185">Reference proteome</keyword>
<dbReference type="Pfam" id="PF13378">
    <property type="entry name" value="MR_MLE_C"/>
    <property type="match status" value="1"/>
</dbReference>
<dbReference type="AlphaFoldDB" id="A0A934PLM2"/>
<dbReference type="SUPFAM" id="SSF54826">
    <property type="entry name" value="Enolase N-terminal domain-like"/>
    <property type="match status" value="1"/>
</dbReference>
<dbReference type="EMBL" id="JAEHFV010000003">
    <property type="protein sequence ID" value="MBK0369847.1"/>
    <property type="molecule type" value="Genomic_DNA"/>
</dbReference>
<dbReference type="CDD" id="cd03319">
    <property type="entry name" value="L-Ala-DL-Glu_epimerase"/>
    <property type="match status" value="1"/>
</dbReference>
<dbReference type="Gene3D" id="3.20.20.120">
    <property type="entry name" value="Enolase-like C-terminal domain"/>
    <property type="match status" value="1"/>
</dbReference>
<dbReference type="EC" id="5.1.1.-" evidence="7"/>
<gene>
    <name evidence="9" type="ORF">I5M07_08345</name>
</gene>
<evidence type="ECO:0000256" key="3">
    <source>
        <dbReference type="ARBA" id="ARBA00022842"/>
    </source>
</evidence>
<dbReference type="InterPro" id="IPR013342">
    <property type="entry name" value="Mandelate_racemase_C"/>
</dbReference>
<feature type="active site" description="Proton acceptor; specific for (S)-substrate epimerization" evidence="5">
    <location>
        <position position="251"/>
    </location>
</feature>
<name>A0A934PLM2_9FLAO</name>
<organism evidence="9 10">
    <name type="scientific">Flavobacterium agrisoli</name>
    <dbReference type="NCBI Taxonomy" id="2793066"/>
    <lineage>
        <taxon>Bacteria</taxon>
        <taxon>Pseudomonadati</taxon>
        <taxon>Bacteroidota</taxon>
        <taxon>Flavobacteriia</taxon>
        <taxon>Flavobacteriales</taxon>
        <taxon>Flavobacteriaceae</taxon>
        <taxon>Flavobacterium</taxon>
    </lineage>
</organism>
<protein>
    <recommendedName>
        <fullName evidence="7">Dipeptide epimerase</fullName>
        <ecNumber evidence="7">5.1.1.-</ecNumber>
    </recommendedName>
</protein>
<evidence type="ECO:0000256" key="6">
    <source>
        <dbReference type="PIRSR" id="PIRSR634603-3"/>
    </source>
</evidence>
<keyword evidence="2 6" id="KW-0479">Metal-binding</keyword>
<evidence type="ECO:0000313" key="10">
    <source>
        <dbReference type="Proteomes" id="UP000609172"/>
    </source>
</evidence>
<dbReference type="InterPro" id="IPR036849">
    <property type="entry name" value="Enolase-like_C_sf"/>
</dbReference>
<reference evidence="9" key="1">
    <citation type="submission" date="2020-12" db="EMBL/GenBank/DDBJ databases">
        <title>Bacterial novel species Flavobacterium sp. SE-1-e isolated from soil.</title>
        <authorList>
            <person name="Jung H.-Y."/>
        </authorList>
    </citation>
    <scope>NUCLEOTIDE SEQUENCE</scope>
    <source>
        <strain evidence="9">SE-1-e</strain>
    </source>
</reference>
<evidence type="ECO:0000256" key="1">
    <source>
        <dbReference type="ARBA" id="ARBA00008031"/>
    </source>
</evidence>
<dbReference type="InterPro" id="IPR013341">
    <property type="entry name" value="Mandelate_racemase_N_dom"/>
</dbReference>
<dbReference type="PANTHER" id="PTHR48080">
    <property type="entry name" value="D-GALACTONATE DEHYDRATASE-RELATED"/>
    <property type="match status" value="1"/>
</dbReference>
<sequence>MKLTLHAFDLPLKDTFTISRKSIDSQPTLIVQLSKDGFSGFGEATSNPYYNATIPNLIETIEKIRPEIESSEDLSPENFWFKMNELLPDNKFALCALDNAYTDWYARRQNLKLYELWHYKMKTNPITNYTIGIDSIENMIQKMKAKPWPLYKIKLGTADDLKIVQELRKHTDAIFRVDANCAWTVEQTIHFSEKFKKLSVEFIEQPLDAANWEGQREVFQHSVLPIMADESCILESDVSKCKNYFHGVNIKLMKCGGVTPARRMIKTAKKLHLKTMVGCMTESTIGISIIAHLLPELDFVDMDGALLLSKDIATGVTISNGIVHYNTENGSGTELIA</sequence>
<feature type="domain" description="Mandelate racemase/muconate lactonizing enzyme C-terminal" evidence="8">
    <location>
        <begin position="136"/>
        <end position="225"/>
    </location>
</feature>
<dbReference type="SFLD" id="SFLDG00180">
    <property type="entry name" value="muconate_cycloisomerase"/>
    <property type="match status" value="1"/>
</dbReference>